<evidence type="ECO:0000256" key="2">
    <source>
        <dbReference type="ARBA" id="ARBA00022723"/>
    </source>
</evidence>
<dbReference type="AlphaFoldDB" id="A0A9W6DL94"/>
<keyword evidence="2" id="KW-0479">Metal-binding</keyword>
<evidence type="ECO:0000256" key="3">
    <source>
        <dbReference type="ARBA" id="ARBA00022833"/>
    </source>
</evidence>
<comment type="caution">
    <text evidence="9">The sequence shown here is derived from an EMBL/GenBank/DDBJ whole genome shotgun (WGS) entry which is preliminary data.</text>
</comment>
<dbReference type="GO" id="GO:0003677">
    <property type="term" value="F:DNA binding"/>
    <property type="evidence" value="ECO:0007669"/>
    <property type="project" value="UniProtKB-KW"/>
</dbReference>
<dbReference type="SUPFAM" id="SSF57701">
    <property type="entry name" value="Zn2/Cys6 DNA-binding domain"/>
    <property type="match status" value="1"/>
</dbReference>
<comment type="subcellular location">
    <subcellularLocation>
        <location evidence="1">Nucleus</location>
    </subcellularLocation>
</comment>
<evidence type="ECO:0000256" key="4">
    <source>
        <dbReference type="ARBA" id="ARBA00023015"/>
    </source>
</evidence>
<protein>
    <recommendedName>
        <fullName evidence="8">Zn(2)-C6 fungal-type domain-containing protein</fullName>
    </recommendedName>
</protein>
<sequence length="508" mass="56672">MRHRLTKRACDECISRKVKCSGAWPCDTCQSAPKQVNCTYLKPARRRGPKVRRYTGDQKQEDSVPVPLITPHVDANVEGMSRDCSIGGEVESHASSTIPTEELASVVRLYQQASYSVWPVVDADVLLNKLEHGTPDVGTLCLAMALCAATMAQLQLAPTIIDSAMLATECMRMREAHLDLRSILVSFFLHVYHAKINKRNSAKLFIQEAIFGAKLLKLDEGVAGQDATLDADVVANKEIVFLLLWVSERGYSMHLGLEPSYTGLIRLPDEVDVGNNADVKGLLELGRLFATFDGFSSRRSTNAKNKPVMTADSLAEIETVLSMLSFGQGDRPSTRIADYCITKEWMRTIIWQEALSRHLLSSKSCAQLMTFGFPAVVSRDLLMSLQSFTESDLLPLGRDQLLKCFEIANSLADTVLLTPPVSTYSAFHLGPHDFLHALYQKLLPFLEQDLVLKSILHSKTAEALVKAPARLLSLNYDPWPFDDDEDKIYTTEEHVDLQQYIDSQWALY</sequence>
<organism evidence="9 10">
    <name type="scientific">Aspergillus brasiliensis</name>
    <dbReference type="NCBI Taxonomy" id="319629"/>
    <lineage>
        <taxon>Eukaryota</taxon>
        <taxon>Fungi</taxon>
        <taxon>Dikarya</taxon>
        <taxon>Ascomycota</taxon>
        <taxon>Pezizomycotina</taxon>
        <taxon>Eurotiomycetes</taxon>
        <taxon>Eurotiomycetidae</taxon>
        <taxon>Eurotiales</taxon>
        <taxon>Aspergillaceae</taxon>
        <taxon>Aspergillus</taxon>
        <taxon>Aspergillus subgen. Circumdati</taxon>
    </lineage>
</organism>
<dbReference type="GO" id="GO:0009893">
    <property type="term" value="P:positive regulation of metabolic process"/>
    <property type="evidence" value="ECO:0007669"/>
    <property type="project" value="UniProtKB-ARBA"/>
</dbReference>
<dbReference type="PANTHER" id="PTHR31668">
    <property type="entry name" value="GLUCOSE TRANSPORT TRANSCRIPTION REGULATOR RGT1-RELATED-RELATED"/>
    <property type="match status" value="1"/>
</dbReference>
<evidence type="ECO:0000256" key="1">
    <source>
        <dbReference type="ARBA" id="ARBA00004123"/>
    </source>
</evidence>
<dbReference type="CDD" id="cd00067">
    <property type="entry name" value="GAL4"/>
    <property type="match status" value="1"/>
</dbReference>
<feature type="domain" description="Zn(2)-C6 fungal-type" evidence="8">
    <location>
        <begin position="9"/>
        <end position="40"/>
    </location>
</feature>
<name>A0A9W6DL94_9EURO</name>
<dbReference type="InterPro" id="IPR050797">
    <property type="entry name" value="Carb_Metab_Trans_Reg"/>
</dbReference>
<dbReference type="InterPro" id="IPR036864">
    <property type="entry name" value="Zn2-C6_fun-type_DNA-bd_sf"/>
</dbReference>
<dbReference type="GO" id="GO:0008270">
    <property type="term" value="F:zinc ion binding"/>
    <property type="evidence" value="ECO:0007669"/>
    <property type="project" value="InterPro"/>
</dbReference>
<keyword evidence="5" id="KW-0238">DNA-binding</keyword>
<reference evidence="9" key="1">
    <citation type="submission" date="2022-07" db="EMBL/GenBank/DDBJ databases">
        <title>Taxonomy of Aspergillus series Nigri: significant species reduction supported by multi-species coalescent approaches.</title>
        <authorList>
            <person name="Bian C."/>
            <person name="Kusuya Y."/>
            <person name="Sklenar F."/>
            <person name="D'hooge E."/>
            <person name="Yaguchi T."/>
            <person name="Takahashi H."/>
            <person name="Hubka V."/>
        </authorList>
    </citation>
    <scope>NUCLEOTIDE SEQUENCE</scope>
    <source>
        <strain evidence="9">CBS 733.88</strain>
    </source>
</reference>
<dbReference type="PANTHER" id="PTHR31668:SF18">
    <property type="entry name" value="MALTOSE FERMENTATION REGULATORY PROTEIN MAL13-RELATED"/>
    <property type="match status" value="1"/>
</dbReference>
<keyword evidence="3" id="KW-0862">Zinc</keyword>
<evidence type="ECO:0000313" key="10">
    <source>
        <dbReference type="Proteomes" id="UP001143548"/>
    </source>
</evidence>
<dbReference type="Proteomes" id="UP001143548">
    <property type="component" value="Unassembled WGS sequence"/>
</dbReference>
<evidence type="ECO:0000313" key="9">
    <source>
        <dbReference type="EMBL" id="GKZ19565.1"/>
    </source>
</evidence>
<dbReference type="PROSITE" id="PS50048">
    <property type="entry name" value="ZN2_CY6_FUNGAL_2"/>
    <property type="match status" value="1"/>
</dbReference>
<evidence type="ECO:0000259" key="8">
    <source>
        <dbReference type="PROSITE" id="PS50048"/>
    </source>
</evidence>
<proteinExistence type="predicted"/>
<dbReference type="Gene3D" id="4.10.240.10">
    <property type="entry name" value="Zn(2)-C6 fungal-type DNA-binding domain"/>
    <property type="match status" value="1"/>
</dbReference>
<dbReference type="SMART" id="SM00066">
    <property type="entry name" value="GAL4"/>
    <property type="match status" value="1"/>
</dbReference>
<keyword evidence="7" id="KW-0539">Nucleus</keyword>
<evidence type="ECO:0000256" key="5">
    <source>
        <dbReference type="ARBA" id="ARBA00023125"/>
    </source>
</evidence>
<dbReference type="GO" id="GO:0000981">
    <property type="term" value="F:DNA-binding transcription factor activity, RNA polymerase II-specific"/>
    <property type="evidence" value="ECO:0007669"/>
    <property type="project" value="InterPro"/>
</dbReference>
<dbReference type="EMBL" id="BROQ01000020">
    <property type="protein sequence ID" value="GKZ19565.1"/>
    <property type="molecule type" value="Genomic_DNA"/>
</dbReference>
<accession>A0A9W6DL94</accession>
<dbReference type="GO" id="GO:0005634">
    <property type="term" value="C:nucleus"/>
    <property type="evidence" value="ECO:0007669"/>
    <property type="project" value="UniProtKB-SubCell"/>
</dbReference>
<gene>
    <name evidence="9" type="ORF">AbraCBS73388_004374</name>
</gene>
<keyword evidence="6" id="KW-0804">Transcription</keyword>
<evidence type="ECO:0000256" key="7">
    <source>
        <dbReference type="ARBA" id="ARBA00023242"/>
    </source>
</evidence>
<dbReference type="Pfam" id="PF00172">
    <property type="entry name" value="Zn_clus"/>
    <property type="match status" value="1"/>
</dbReference>
<evidence type="ECO:0000256" key="6">
    <source>
        <dbReference type="ARBA" id="ARBA00023163"/>
    </source>
</evidence>
<keyword evidence="4" id="KW-0805">Transcription regulation</keyword>
<dbReference type="InterPro" id="IPR001138">
    <property type="entry name" value="Zn2Cys6_DnaBD"/>
</dbReference>